<keyword evidence="2" id="KW-1185">Reference proteome</keyword>
<proteinExistence type="predicted"/>
<dbReference type="STRING" id="1193518.BN13_910017"/>
<dbReference type="Proteomes" id="UP000035720">
    <property type="component" value="Unassembled WGS sequence"/>
</dbReference>
<accession>A0A077MCF7</accession>
<comment type="caution">
    <text evidence="1">The sequence shown here is derived from an EMBL/GenBank/DDBJ whole genome shotgun (WGS) entry which is preliminary data.</text>
</comment>
<name>A0A077MCF7_9MICO</name>
<protein>
    <submittedName>
        <fullName evidence="1">Uncharacterized protein</fullName>
    </submittedName>
</protein>
<dbReference type="AlphaFoldDB" id="A0A077MCF7"/>
<gene>
    <name evidence="1" type="ORF">BN13_910017</name>
</gene>
<evidence type="ECO:0000313" key="1">
    <source>
        <dbReference type="EMBL" id="CCI54986.1"/>
    </source>
</evidence>
<evidence type="ECO:0000313" key="2">
    <source>
        <dbReference type="Proteomes" id="UP000035720"/>
    </source>
</evidence>
<organism evidence="1 2">
    <name type="scientific">Nostocoides jenkinsii Ben 74</name>
    <dbReference type="NCBI Taxonomy" id="1193518"/>
    <lineage>
        <taxon>Bacteria</taxon>
        <taxon>Bacillati</taxon>
        <taxon>Actinomycetota</taxon>
        <taxon>Actinomycetes</taxon>
        <taxon>Micrococcales</taxon>
        <taxon>Intrasporangiaceae</taxon>
        <taxon>Nostocoides</taxon>
    </lineage>
</organism>
<dbReference type="EMBL" id="CAJC01000207">
    <property type="protein sequence ID" value="CCI54986.1"/>
    <property type="molecule type" value="Genomic_DNA"/>
</dbReference>
<reference evidence="1 2" key="1">
    <citation type="journal article" date="2013" name="ISME J.">
        <title>A metabolic model for members of the genus Tetrasphaera involved in enhanced biological phosphorus removal.</title>
        <authorList>
            <person name="Kristiansen R."/>
            <person name="Nguyen H.T.T."/>
            <person name="Saunders A.M."/>
            <person name="Nielsen J.L."/>
            <person name="Wimmer R."/>
            <person name="Le V.Q."/>
            <person name="McIlroy S.J."/>
            <person name="Petrovski S."/>
            <person name="Seviour R.J."/>
            <person name="Calteau A."/>
            <person name="Nielsen K.L."/>
            <person name="Nielsen P.H."/>
        </authorList>
    </citation>
    <scope>NUCLEOTIDE SEQUENCE [LARGE SCALE GENOMIC DNA]</scope>
    <source>
        <strain evidence="1 2">Ben 74</strain>
    </source>
</reference>
<sequence>MTCGGRNSYCVRQVIASARGWALVAGPGAALGSAN</sequence>